<keyword evidence="1" id="KW-0496">Mitochondrion</keyword>
<dbReference type="AlphaFoldDB" id="A0A101LWX2"/>
<geneLocation type="mitochondrion" evidence="1"/>
<reference evidence="1" key="1">
    <citation type="journal article" date="2015" name="Genome Biol. Evol.">
        <title>Organellar Genomes of White Spruce (Picea glauca): Assembly and Annotation.</title>
        <authorList>
            <person name="Jackman S.D."/>
            <person name="Warren R.L."/>
            <person name="Gibb E.A."/>
            <person name="Vandervalk B.P."/>
            <person name="Mohamadi H."/>
            <person name="Chu J."/>
            <person name="Raymond A."/>
            <person name="Pleasance S."/>
            <person name="Coope R."/>
            <person name="Wildung M.R."/>
            <person name="Ritland C.E."/>
            <person name="Bousquet J."/>
            <person name="Jones S.J."/>
            <person name="Bohlmann J."/>
            <person name="Birol I."/>
        </authorList>
    </citation>
    <scope>NUCLEOTIDE SEQUENCE [LARGE SCALE GENOMIC DNA]</scope>
    <source>
        <tissue evidence="1">Flushing bud</tissue>
    </source>
</reference>
<accession>A0A101LWX2</accession>
<proteinExistence type="predicted"/>
<sequence>MACCLRTGFQILTSTRRKKLCLPTLPPIPERWMMFPKFPPYERSFSKL</sequence>
<name>A0A101LWX2_PICGL</name>
<organism evidence="1">
    <name type="scientific">Picea glauca</name>
    <name type="common">White spruce</name>
    <name type="synonym">Pinus glauca</name>
    <dbReference type="NCBI Taxonomy" id="3330"/>
    <lineage>
        <taxon>Eukaryota</taxon>
        <taxon>Viridiplantae</taxon>
        <taxon>Streptophyta</taxon>
        <taxon>Embryophyta</taxon>
        <taxon>Tracheophyta</taxon>
        <taxon>Spermatophyta</taxon>
        <taxon>Pinopsida</taxon>
        <taxon>Pinidae</taxon>
        <taxon>Conifers I</taxon>
        <taxon>Pinales</taxon>
        <taxon>Pinaceae</taxon>
        <taxon>Picea</taxon>
    </lineage>
</organism>
<comment type="caution">
    <text evidence="1">The sequence shown here is derived from an EMBL/GenBank/DDBJ whole genome shotgun (WGS) entry which is preliminary data.</text>
</comment>
<protein>
    <submittedName>
        <fullName evidence="1">Uncharacterized protein</fullName>
    </submittedName>
</protein>
<evidence type="ECO:0000313" key="1">
    <source>
        <dbReference type="EMBL" id="KUM46832.1"/>
    </source>
</evidence>
<gene>
    <name evidence="1" type="ORF">ABT39_MTgene6287</name>
</gene>
<dbReference type="EMBL" id="LKAM01000009">
    <property type="protein sequence ID" value="KUM46832.1"/>
    <property type="molecule type" value="Genomic_DNA"/>
</dbReference>